<dbReference type="InterPro" id="IPR035901">
    <property type="entry name" value="GIY-YIG_endonuc_sf"/>
</dbReference>
<dbReference type="PANTHER" id="PTHR34477">
    <property type="entry name" value="UPF0213 PROTEIN YHBQ"/>
    <property type="match status" value="1"/>
</dbReference>
<dbReference type="Pfam" id="PF01541">
    <property type="entry name" value="GIY-YIG"/>
    <property type="match status" value="1"/>
</dbReference>
<dbReference type="OrthoDB" id="677560at2"/>
<dbReference type="SUPFAM" id="SSF82771">
    <property type="entry name" value="GIY-YIG endonuclease"/>
    <property type="match status" value="1"/>
</dbReference>
<evidence type="ECO:0000259" key="2">
    <source>
        <dbReference type="PROSITE" id="PS50164"/>
    </source>
</evidence>
<comment type="similarity">
    <text evidence="1">Belongs to the UPF0213 family.</text>
</comment>
<accession>A0A317F3B7</accession>
<dbReference type="EMBL" id="QGNY01000003">
    <property type="protein sequence ID" value="PWS31988.1"/>
    <property type="molecule type" value="Genomic_DNA"/>
</dbReference>
<dbReference type="Gene3D" id="3.40.1440.10">
    <property type="entry name" value="GIY-YIG endonuclease"/>
    <property type="match status" value="1"/>
</dbReference>
<gene>
    <name evidence="3" type="ORF">DF947_09375</name>
</gene>
<dbReference type="Proteomes" id="UP000245391">
    <property type="component" value="Unassembled WGS sequence"/>
</dbReference>
<proteinExistence type="inferred from homology"/>
<name>A0A317F3B7_9SPHI</name>
<evidence type="ECO:0000313" key="4">
    <source>
        <dbReference type="Proteomes" id="UP000245391"/>
    </source>
</evidence>
<protein>
    <submittedName>
        <fullName evidence="3">Excinuclease ABC subunit C</fullName>
    </submittedName>
</protein>
<dbReference type="PROSITE" id="PS50164">
    <property type="entry name" value="GIY_YIG"/>
    <property type="match status" value="1"/>
</dbReference>
<dbReference type="InterPro" id="IPR050190">
    <property type="entry name" value="UPF0213_domain"/>
</dbReference>
<organism evidence="3 4">
    <name type="scientific">Pedobacter paludis</name>
    <dbReference type="NCBI Taxonomy" id="2203212"/>
    <lineage>
        <taxon>Bacteria</taxon>
        <taxon>Pseudomonadati</taxon>
        <taxon>Bacteroidota</taxon>
        <taxon>Sphingobacteriia</taxon>
        <taxon>Sphingobacteriales</taxon>
        <taxon>Sphingobacteriaceae</taxon>
        <taxon>Pedobacter</taxon>
    </lineage>
</organism>
<evidence type="ECO:0000313" key="3">
    <source>
        <dbReference type="EMBL" id="PWS31988.1"/>
    </source>
</evidence>
<evidence type="ECO:0000256" key="1">
    <source>
        <dbReference type="ARBA" id="ARBA00007435"/>
    </source>
</evidence>
<reference evidence="4" key="1">
    <citation type="submission" date="2018-05" db="EMBL/GenBank/DDBJ databases">
        <title>Pedobacter paludis sp. nov., isolated from wetland soil.</title>
        <authorList>
            <person name="Zhang Y."/>
        </authorList>
    </citation>
    <scope>NUCLEOTIDE SEQUENCE [LARGE SCALE GENOMIC DNA]</scope>
    <source>
        <strain evidence="4">R-8</strain>
    </source>
</reference>
<feature type="domain" description="GIY-YIG" evidence="2">
    <location>
        <begin position="1"/>
        <end position="78"/>
    </location>
</feature>
<dbReference type="PANTHER" id="PTHR34477:SF1">
    <property type="entry name" value="UPF0213 PROTEIN YHBQ"/>
    <property type="match status" value="1"/>
</dbReference>
<dbReference type="AlphaFoldDB" id="A0A317F3B7"/>
<dbReference type="RefSeq" id="WP_109929441.1">
    <property type="nucleotide sequence ID" value="NZ_QGNY01000003.1"/>
</dbReference>
<sequence length="98" mass="11579">MFYLYILYSVSSNKYYVGYTDCIERRLFEHNNSNRTTYTSKHRPWVLKKSIELTNNRGLALKIEKAIKKLKSRKIIESIITTVSTVEELAKLVNIIIY</sequence>
<dbReference type="InterPro" id="IPR000305">
    <property type="entry name" value="GIY-YIG_endonuc"/>
</dbReference>
<comment type="caution">
    <text evidence="3">The sequence shown here is derived from an EMBL/GenBank/DDBJ whole genome shotgun (WGS) entry which is preliminary data.</text>
</comment>
<keyword evidence="4" id="KW-1185">Reference proteome</keyword>